<name>A0ABU7BIQ2_9TELE</name>
<evidence type="ECO:0000313" key="2">
    <source>
        <dbReference type="Proteomes" id="UP001345963"/>
    </source>
</evidence>
<sequence>MVGQKARKRSIGLLPRLETHSALSESWAYTQHRCWKKLGEGIEKRCGGSGRNRGMHAYIEELIEWTIMIWCLCWLESCLLENSLQRYFIWKLQSGCRLSIVVVIKLTELDGCEPEPGTWFDLYYP</sequence>
<evidence type="ECO:0000313" key="1">
    <source>
        <dbReference type="EMBL" id="MED6250517.1"/>
    </source>
</evidence>
<gene>
    <name evidence="1" type="ORF">ATANTOWER_025664</name>
</gene>
<organism evidence="1 2">
    <name type="scientific">Ataeniobius toweri</name>
    <dbReference type="NCBI Taxonomy" id="208326"/>
    <lineage>
        <taxon>Eukaryota</taxon>
        <taxon>Metazoa</taxon>
        <taxon>Chordata</taxon>
        <taxon>Craniata</taxon>
        <taxon>Vertebrata</taxon>
        <taxon>Euteleostomi</taxon>
        <taxon>Actinopterygii</taxon>
        <taxon>Neopterygii</taxon>
        <taxon>Teleostei</taxon>
        <taxon>Neoteleostei</taxon>
        <taxon>Acanthomorphata</taxon>
        <taxon>Ovalentaria</taxon>
        <taxon>Atherinomorphae</taxon>
        <taxon>Cyprinodontiformes</taxon>
        <taxon>Goodeidae</taxon>
        <taxon>Ataeniobius</taxon>
    </lineage>
</organism>
<dbReference type="EMBL" id="JAHUTI010059068">
    <property type="protein sequence ID" value="MED6250517.1"/>
    <property type="molecule type" value="Genomic_DNA"/>
</dbReference>
<dbReference type="Proteomes" id="UP001345963">
    <property type="component" value="Unassembled WGS sequence"/>
</dbReference>
<proteinExistence type="predicted"/>
<accession>A0ABU7BIQ2</accession>
<protein>
    <submittedName>
        <fullName evidence="1">Uncharacterized protein</fullName>
    </submittedName>
</protein>
<reference evidence="1 2" key="1">
    <citation type="submission" date="2021-07" db="EMBL/GenBank/DDBJ databases">
        <authorList>
            <person name="Palmer J.M."/>
        </authorList>
    </citation>
    <scope>NUCLEOTIDE SEQUENCE [LARGE SCALE GENOMIC DNA]</scope>
    <source>
        <strain evidence="1 2">AT_MEX2019</strain>
        <tissue evidence="1">Muscle</tissue>
    </source>
</reference>
<keyword evidence="2" id="KW-1185">Reference proteome</keyword>
<comment type="caution">
    <text evidence="1">The sequence shown here is derived from an EMBL/GenBank/DDBJ whole genome shotgun (WGS) entry which is preliminary data.</text>
</comment>